<evidence type="ECO:0000313" key="3">
    <source>
        <dbReference type="Proteomes" id="UP000244905"/>
    </source>
</evidence>
<dbReference type="GeneID" id="82525219"/>
<dbReference type="RefSeq" id="WP_107031381.1">
    <property type="nucleotide sequence ID" value="NZ_PUEC01000004.1"/>
</dbReference>
<dbReference type="Proteomes" id="UP000244905">
    <property type="component" value="Unassembled WGS sequence"/>
</dbReference>
<evidence type="ECO:0000256" key="1">
    <source>
        <dbReference type="SAM" id="MobiDB-lite"/>
    </source>
</evidence>
<accession>A0A2V1ILA2</accession>
<feature type="region of interest" description="Disordered" evidence="1">
    <location>
        <begin position="73"/>
        <end position="154"/>
    </location>
</feature>
<dbReference type="EMBL" id="PUEC01000004">
    <property type="protein sequence ID" value="PWB03599.1"/>
    <property type="molecule type" value="Genomic_DNA"/>
</dbReference>
<reference evidence="3" key="1">
    <citation type="submission" date="2018-02" db="EMBL/GenBank/DDBJ databases">
        <authorList>
            <person name="Clavel T."/>
            <person name="Strowig T."/>
        </authorList>
    </citation>
    <scope>NUCLEOTIDE SEQUENCE [LARGE SCALE GENOMIC DNA]</scope>
    <source>
        <strain evidence="3">DSM 103720</strain>
    </source>
</reference>
<organism evidence="2 3">
    <name type="scientific">Duncaniella muris</name>
    <dbReference type="NCBI Taxonomy" id="2094150"/>
    <lineage>
        <taxon>Bacteria</taxon>
        <taxon>Pseudomonadati</taxon>
        <taxon>Bacteroidota</taxon>
        <taxon>Bacteroidia</taxon>
        <taxon>Bacteroidales</taxon>
        <taxon>Muribaculaceae</taxon>
        <taxon>Duncaniella</taxon>
    </lineage>
</organism>
<sequence>MKKSSLPVSRKFYSEICDRIRFSFSLNRPSLIEEAIATVDSYITCGAEPAEYADPSVLLMFNLLRPEIDKAIRRSQRAREISSKRKSGQPTAASSGKDETSRPMDNNGNTASSESESTEPEEEERPILNRRMRRQIQQERKRAVRQRIKPLYSR</sequence>
<name>A0A2V1ILA2_9BACT</name>
<gene>
    <name evidence="2" type="ORF">C5O23_02505</name>
</gene>
<keyword evidence="3" id="KW-1185">Reference proteome</keyword>
<comment type="caution">
    <text evidence="2">The sequence shown here is derived from an EMBL/GenBank/DDBJ whole genome shotgun (WGS) entry which is preliminary data.</text>
</comment>
<protein>
    <submittedName>
        <fullName evidence="2">Uncharacterized protein</fullName>
    </submittedName>
</protein>
<evidence type="ECO:0000313" key="2">
    <source>
        <dbReference type="EMBL" id="PWB03599.1"/>
    </source>
</evidence>
<proteinExistence type="predicted"/>
<dbReference type="AlphaFoldDB" id="A0A2V1ILA2"/>
<feature type="compositionally biased region" description="Basic and acidic residues" evidence="1">
    <location>
        <begin position="73"/>
        <end position="83"/>
    </location>
</feature>